<organism evidence="2 3">
    <name type="scientific">Solanum verrucosum</name>
    <dbReference type="NCBI Taxonomy" id="315347"/>
    <lineage>
        <taxon>Eukaryota</taxon>
        <taxon>Viridiplantae</taxon>
        <taxon>Streptophyta</taxon>
        <taxon>Embryophyta</taxon>
        <taxon>Tracheophyta</taxon>
        <taxon>Spermatophyta</taxon>
        <taxon>Magnoliopsida</taxon>
        <taxon>eudicotyledons</taxon>
        <taxon>Gunneridae</taxon>
        <taxon>Pentapetalae</taxon>
        <taxon>asterids</taxon>
        <taxon>lamiids</taxon>
        <taxon>Solanales</taxon>
        <taxon>Solanaceae</taxon>
        <taxon>Solanoideae</taxon>
        <taxon>Solaneae</taxon>
        <taxon>Solanum</taxon>
    </lineage>
</organism>
<dbReference type="EMBL" id="CP133612">
    <property type="protein sequence ID" value="WMV08753.1"/>
    <property type="molecule type" value="Genomic_DNA"/>
</dbReference>
<sequence>MVHNGSESSLVVNVKAKQGLDSVLVELKEAMLKKYVEDLSQVGDGVLRYQSRLCVPNVDDLREQILSESHSSQYSIHLGATKMYRDLREVYWWNGMKKDNA</sequence>
<dbReference type="Proteomes" id="UP001234989">
    <property type="component" value="Chromosome 1"/>
</dbReference>
<accession>A0AAF0T937</accession>
<dbReference type="Gene3D" id="1.10.340.70">
    <property type="match status" value="1"/>
</dbReference>
<evidence type="ECO:0000259" key="1">
    <source>
        <dbReference type="Pfam" id="PF17921"/>
    </source>
</evidence>
<protein>
    <recommendedName>
        <fullName evidence="1">Integrase zinc-binding domain-containing protein</fullName>
    </recommendedName>
</protein>
<dbReference type="InterPro" id="IPR041588">
    <property type="entry name" value="Integrase_H2C2"/>
</dbReference>
<gene>
    <name evidence="2" type="ORF">MTR67_002138</name>
</gene>
<proteinExistence type="predicted"/>
<dbReference type="AlphaFoldDB" id="A0AAF0T937"/>
<feature type="domain" description="Integrase zinc-binding" evidence="1">
    <location>
        <begin position="60"/>
        <end position="99"/>
    </location>
</feature>
<dbReference type="Pfam" id="PF17921">
    <property type="entry name" value="Integrase_H2C2"/>
    <property type="match status" value="1"/>
</dbReference>
<reference evidence="2" key="1">
    <citation type="submission" date="2023-08" db="EMBL/GenBank/DDBJ databases">
        <title>A de novo genome assembly of Solanum verrucosum Schlechtendal, a Mexican diploid species geographically isolated from the other diploid A-genome species in potato relatives.</title>
        <authorList>
            <person name="Hosaka K."/>
        </authorList>
    </citation>
    <scope>NUCLEOTIDE SEQUENCE</scope>
    <source>
        <tissue evidence="2">Young leaves</tissue>
    </source>
</reference>
<evidence type="ECO:0000313" key="2">
    <source>
        <dbReference type="EMBL" id="WMV08753.1"/>
    </source>
</evidence>
<keyword evidence="3" id="KW-1185">Reference proteome</keyword>
<evidence type="ECO:0000313" key="3">
    <source>
        <dbReference type="Proteomes" id="UP001234989"/>
    </source>
</evidence>
<name>A0AAF0T937_SOLVR</name>